<feature type="transmembrane region" description="Helical" evidence="6">
    <location>
        <begin position="631"/>
        <end position="651"/>
    </location>
</feature>
<dbReference type="EMBL" id="MASI01000003">
    <property type="protein sequence ID" value="ODA67409.1"/>
    <property type="molecule type" value="Genomic_DNA"/>
</dbReference>
<feature type="transmembrane region" description="Helical" evidence="6">
    <location>
        <begin position="251"/>
        <end position="270"/>
    </location>
</feature>
<evidence type="ECO:0000256" key="5">
    <source>
        <dbReference type="ARBA" id="ARBA00023136"/>
    </source>
</evidence>
<keyword evidence="9" id="KW-1185">Reference proteome</keyword>
<evidence type="ECO:0000313" key="9">
    <source>
        <dbReference type="Proteomes" id="UP000095087"/>
    </source>
</evidence>
<proteinExistence type="predicted"/>
<protein>
    <submittedName>
        <fullName evidence="8">MMPL family protein</fullName>
    </submittedName>
</protein>
<dbReference type="PANTHER" id="PTHR33406:SF12">
    <property type="entry name" value="BLR2997 PROTEIN"/>
    <property type="match status" value="1"/>
</dbReference>
<evidence type="ECO:0000313" key="8">
    <source>
        <dbReference type="EMBL" id="ODA67409.1"/>
    </source>
</evidence>
<sequence length="810" mass="87956">MRAMRGRAENGERDVACMTGEQRPPTWIYRTSKPILILGEIPARYPIISLIVLLLMTVVMGIGLSKLKTDDSLNQFLRSDSPDYQVFEHMSERFPASDLDIYMAVEGNDILSAKHLKQLRELNYDLLFADGVESITSIFALREPLPDEGTPAALIPDEIPDGEALAKLQQEIESHPLAQGRLISPDENGSRLALFIVSLKNDQVNERGLPAVVDEVREVAQKSQAAKDLTIGLAGMPAMKAEVVGGTKRDISTFNGVGLLVGVVALGFYFRRVRLVVIALSPAVLAIVWCLGLFGWTGTMMNPLLNAVMPLVLVVTINNAMHFLFGLCRNLDEGMSKAVAIQRTIVEIGPACALTSLTTSIALFSLAMSNSALIQKFGIMAGLCILVSLLLVIAVMPVLAALFLKEGEAKYLVEEKANWGVKLLDNASAAVSRLVLRWPTVIAVGGTLLTIAFAIAYFQLEPRYRLSDMLPDQGTAAQVSKQIEGRLGGLFPLRIVVEWPEKKTTESPDVRNVIAEAHRILDDHPKVGKVNSLEDLQQWAESSGLTPDEASARLMEMMPPDVASRYVNRKLNAALVSGYIGDLEAKQILQIREDLAPKIAELHAENPDFKLSLTGIASVGATRSTAIISQLSYSMLGAIAIVIAVIGLAFWSLLYAGLATIPNLFALFATATWLAFLQGGLDYATIVGLTVAFGLAVDHAIHVLNRFELEMERTESVAAAVDRTLRLIGTVLILTTAVLVAGLSITQLSAVPPTRQFGLICLSTLVFALLADLIILPALILVTSRYRIGRKALSPDTEEGWANTREPQNR</sequence>
<dbReference type="Pfam" id="PF03176">
    <property type="entry name" value="MMPL"/>
    <property type="match status" value="2"/>
</dbReference>
<feature type="domain" description="SSD" evidence="7">
    <location>
        <begin position="272"/>
        <end position="402"/>
    </location>
</feature>
<feature type="transmembrane region" description="Helical" evidence="6">
    <location>
        <begin position="379"/>
        <end position="404"/>
    </location>
</feature>
<dbReference type="AlphaFoldDB" id="A0A1E2RZC5"/>
<dbReference type="PANTHER" id="PTHR33406">
    <property type="entry name" value="MEMBRANE PROTEIN MJ1562-RELATED"/>
    <property type="match status" value="1"/>
</dbReference>
<keyword evidence="2" id="KW-1003">Cell membrane</keyword>
<dbReference type="Proteomes" id="UP000095087">
    <property type="component" value="Unassembled WGS sequence"/>
</dbReference>
<dbReference type="SUPFAM" id="SSF82866">
    <property type="entry name" value="Multidrug efflux transporter AcrB transmembrane domain"/>
    <property type="match status" value="2"/>
</dbReference>
<keyword evidence="3 6" id="KW-0812">Transmembrane</keyword>
<dbReference type="PROSITE" id="PS50156">
    <property type="entry name" value="SSD"/>
    <property type="match status" value="2"/>
</dbReference>
<evidence type="ECO:0000256" key="1">
    <source>
        <dbReference type="ARBA" id="ARBA00004651"/>
    </source>
</evidence>
<dbReference type="GO" id="GO:0005886">
    <property type="term" value="C:plasma membrane"/>
    <property type="evidence" value="ECO:0007669"/>
    <property type="project" value="UniProtKB-SubCell"/>
</dbReference>
<evidence type="ECO:0000256" key="3">
    <source>
        <dbReference type="ARBA" id="ARBA00022692"/>
    </source>
</evidence>
<feature type="transmembrane region" description="Helical" evidence="6">
    <location>
        <begin position="308"/>
        <end position="327"/>
    </location>
</feature>
<comment type="subcellular location">
    <subcellularLocation>
        <location evidence="1">Cell membrane</location>
        <topology evidence="1">Multi-pass membrane protein</topology>
    </subcellularLocation>
</comment>
<organism evidence="8 9">
    <name type="scientific">Methyloligella halotolerans</name>
    <dbReference type="NCBI Taxonomy" id="1177755"/>
    <lineage>
        <taxon>Bacteria</taxon>
        <taxon>Pseudomonadati</taxon>
        <taxon>Pseudomonadota</taxon>
        <taxon>Alphaproteobacteria</taxon>
        <taxon>Hyphomicrobiales</taxon>
        <taxon>Hyphomicrobiaceae</taxon>
        <taxon>Methyloligella</taxon>
    </lineage>
</organism>
<dbReference type="InterPro" id="IPR004869">
    <property type="entry name" value="MMPL_dom"/>
</dbReference>
<dbReference type="OrthoDB" id="9794724at2"/>
<feature type="transmembrane region" description="Helical" evidence="6">
    <location>
        <begin position="45"/>
        <end position="64"/>
    </location>
</feature>
<accession>A0A1E2RZC5</accession>
<feature type="transmembrane region" description="Helical" evidence="6">
    <location>
        <begin position="683"/>
        <end position="704"/>
    </location>
</feature>
<dbReference type="STRING" id="1177755.A7A08_01441"/>
<evidence type="ECO:0000256" key="6">
    <source>
        <dbReference type="SAM" id="Phobius"/>
    </source>
</evidence>
<feature type="transmembrane region" description="Helical" evidence="6">
    <location>
        <begin position="275"/>
        <end position="296"/>
    </location>
</feature>
<feature type="transmembrane region" description="Helical" evidence="6">
    <location>
        <begin position="725"/>
        <end position="745"/>
    </location>
</feature>
<gene>
    <name evidence="8" type="ORF">A7A08_01441</name>
</gene>
<feature type="transmembrane region" description="Helical" evidence="6">
    <location>
        <begin position="348"/>
        <end position="367"/>
    </location>
</feature>
<feature type="transmembrane region" description="Helical" evidence="6">
    <location>
        <begin position="441"/>
        <end position="460"/>
    </location>
</feature>
<dbReference type="InterPro" id="IPR050545">
    <property type="entry name" value="Mycobact_MmpL"/>
</dbReference>
<comment type="caution">
    <text evidence="8">The sequence shown here is derived from an EMBL/GenBank/DDBJ whole genome shotgun (WGS) entry which is preliminary data.</text>
</comment>
<feature type="transmembrane region" description="Helical" evidence="6">
    <location>
        <begin position="757"/>
        <end position="782"/>
    </location>
</feature>
<reference evidence="8 9" key="1">
    <citation type="submission" date="2016-07" db="EMBL/GenBank/DDBJ databases">
        <title>Draft genome sequence of Methyloligella halotolerans C2T (VKM B-2706T=CCUG 61687T=DSM 25045T), a halotolerant polyhydroxybutyrate accumulating methylotroph.</title>
        <authorList>
            <person name="Vasilenko O.V."/>
            <person name="Doronina N.V."/>
            <person name="Poroshina M.N."/>
            <person name="Tarlachkov S.V."/>
            <person name="Trotsenko Y.A."/>
        </authorList>
    </citation>
    <scope>NUCLEOTIDE SEQUENCE [LARGE SCALE GENOMIC DNA]</scope>
    <source>
        <strain evidence="8 9">VKM B-2706</strain>
    </source>
</reference>
<evidence type="ECO:0000256" key="4">
    <source>
        <dbReference type="ARBA" id="ARBA00022989"/>
    </source>
</evidence>
<name>A0A1E2RZC5_9HYPH</name>
<evidence type="ECO:0000256" key="2">
    <source>
        <dbReference type="ARBA" id="ARBA00022475"/>
    </source>
</evidence>
<dbReference type="InterPro" id="IPR000731">
    <property type="entry name" value="SSD"/>
</dbReference>
<dbReference type="Gene3D" id="1.20.1640.10">
    <property type="entry name" value="Multidrug efflux transporter AcrB transmembrane domain"/>
    <property type="match status" value="2"/>
</dbReference>
<keyword evidence="5 6" id="KW-0472">Membrane</keyword>
<evidence type="ECO:0000259" key="7">
    <source>
        <dbReference type="PROSITE" id="PS50156"/>
    </source>
</evidence>
<keyword evidence="4 6" id="KW-1133">Transmembrane helix</keyword>
<feature type="domain" description="SSD" evidence="7">
    <location>
        <begin position="691"/>
        <end position="782"/>
    </location>
</feature>